<dbReference type="InterPro" id="IPR002656">
    <property type="entry name" value="Acyl_transf_3_dom"/>
</dbReference>
<keyword evidence="1" id="KW-0812">Transmembrane</keyword>
<feature type="transmembrane region" description="Helical" evidence="1">
    <location>
        <begin position="280"/>
        <end position="301"/>
    </location>
</feature>
<keyword evidence="4" id="KW-1185">Reference proteome</keyword>
<dbReference type="EMBL" id="SMTL01000004">
    <property type="protein sequence ID" value="TDK34367.1"/>
    <property type="molecule type" value="Genomic_DNA"/>
</dbReference>
<dbReference type="Pfam" id="PF01757">
    <property type="entry name" value="Acyl_transf_3"/>
    <property type="match status" value="1"/>
</dbReference>
<comment type="caution">
    <text evidence="3">The sequence shown here is derived from an EMBL/GenBank/DDBJ whole genome shotgun (WGS) entry which is preliminary data.</text>
</comment>
<evidence type="ECO:0000313" key="3">
    <source>
        <dbReference type="EMBL" id="TDK34367.1"/>
    </source>
</evidence>
<feature type="transmembrane region" description="Helical" evidence="1">
    <location>
        <begin position="249"/>
        <end position="268"/>
    </location>
</feature>
<dbReference type="AlphaFoldDB" id="A0A4R5UFW0"/>
<keyword evidence="1" id="KW-0472">Membrane</keyword>
<keyword evidence="1" id="KW-1133">Transmembrane helix</keyword>
<evidence type="ECO:0000259" key="2">
    <source>
        <dbReference type="Pfam" id="PF01757"/>
    </source>
</evidence>
<dbReference type="InterPro" id="IPR050879">
    <property type="entry name" value="Acyltransferase_3"/>
</dbReference>
<reference evidence="3 4" key="1">
    <citation type="submission" date="2019-03" db="EMBL/GenBank/DDBJ databases">
        <title>Rhizobium sp. nov., an bacterium isolated from biocrust in Mu Us Desert.</title>
        <authorList>
            <person name="Lixiong L."/>
        </authorList>
    </citation>
    <scope>NUCLEOTIDE SEQUENCE [LARGE SCALE GENOMIC DNA]</scope>
    <source>
        <strain evidence="3 4">SPY-1</strain>
    </source>
</reference>
<proteinExistence type="predicted"/>
<keyword evidence="3" id="KW-0012">Acyltransferase</keyword>
<dbReference type="GO" id="GO:0000271">
    <property type="term" value="P:polysaccharide biosynthetic process"/>
    <property type="evidence" value="ECO:0007669"/>
    <property type="project" value="TreeGrafter"/>
</dbReference>
<feature type="transmembrane region" description="Helical" evidence="1">
    <location>
        <begin position="88"/>
        <end position="108"/>
    </location>
</feature>
<dbReference type="PANTHER" id="PTHR23028:SF131">
    <property type="entry name" value="BLR2367 PROTEIN"/>
    <property type="match status" value="1"/>
</dbReference>
<sequence length="359" mass="39276">MSAGKPERLVNLDILRLASAIMVLLFHYGFRMQISGESGGLGFPELAPFAMWCDAGLLIFFGISGYVITMSAQDRSAYDFAVGRVARLWPSFIVCATITAGVLAIWPVPTIAPPTIQQWLAHGIIISRALGQPFLDGAYWTIAYEIIFYGWVFLLIATGLFQRQWRLIVTVWLSVSVANEALLHSGALQKLLITQYSGYFAFGLVLFRLRQSFSVSGCCMLLAATCWATAAPFITEAEFLATYGFHRNMGGLFLMGPLAVICVAVAALGPSMPIRPRLAMALGGLTYPLYLLHQNIGYAAFAHFGTPGNRWTVMALVLTILLLASSLIARTVEPAARRSVTRLGASLRSNLSRRIQREA</sequence>
<feature type="transmembrane region" description="Helical" evidence="1">
    <location>
        <begin position="12"/>
        <end position="29"/>
    </location>
</feature>
<dbReference type="GO" id="GO:0016020">
    <property type="term" value="C:membrane"/>
    <property type="evidence" value="ECO:0007669"/>
    <property type="project" value="TreeGrafter"/>
</dbReference>
<protein>
    <submittedName>
        <fullName evidence="3">Acyltransferase</fullName>
    </submittedName>
</protein>
<dbReference type="Proteomes" id="UP000295238">
    <property type="component" value="Unassembled WGS sequence"/>
</dbReference>
<feature type="transmembrane region" description="Helical" evidence="1">
    <location>
        <begin position="49"/>
        <end position="68"/>
    </location>
</feature>
<dbReference type="RefSeq" id="WP_133317205.1">
    <property type="nucleotide sequence ID" value="NZ_SMTL01000004.1"/>
</dbReference>
<gene>
    <name evidence="3" type="ORF">E2F50_16105</name>
</gene>
<dbReference type="OrthoDB" id="9807745at2"/>
<accession>A0A4R5UFW0</accession>
<feature type="transmembrane region" description="Helical" evidence="1">
    <location>
        <begin position="221"/>
        <end position="243"/>
    </location>
</feature>
<evidence type="ECO:0000256" key="1">
    <source>
        <dbReference type="SAM" id="Phobius"/>
    </source>
</evidence>
<name>A0A4R5UFW0_9HYPH</name>
<feature type="transmembrane region" description="Helical" evidence="1">
    <location>
        <begin position="138"/>
        <end position="160"/>
    </location>
</feature>
<evidence type="ECO:0000313" key="4">
    <source>
        <dbReference type="Proteomes" id="UP000295238"/>
    </source>
</evidence>
<organism evidence="3 4">
    <name type="scientific">Rhizobium deserti</name>
    <dbReference type="NCBI Taxonomy" id="2547961"/>
    <lineage>
        <taxon>Bacteria</taxon>
        <taxon>Pseudomonadati</taxon>
        <taxon>Pseudomonadota</taxon>
        <taxon>Alphaproteobacteria</taxon>
        <taxon>Hyphomicrobiales</taxon>
        <taxon>Rhizobiaceae</taxon>
        <taxon>Rhizobium/Agrobacterium group</taxon>
        <taxon>Rhizobium</taxon>
    </lineage>
</organism>
<feature type="transmembrane region" description="Helical" evidence="1">
    <location>
        <begin position="313"/>
        <end position="332"/>
    </location>
</feature>
<dbReference type="PANTHER" id="PTHR23028">
    <property type="entry name" value="ACETYLTRANSFERASE"/>
    <property type="match status" value="1"/>
</dbReference>
<feature type="domain" description="Acyltransferase 3" evidence="2">
    <location>
        <begin position="11"/>
        <end position="327"/>
    </location>
</feature>
<dbReference type="GO" id="GO:0016747">
    <property type="term" value="F:acyltransferase activity, transferring groups other than amino-acyl groups"/>
    <property type="evidence" value="ECO:0007669"/>
    <property type="project" value="InterPro"/>
</dbReference>
<keyword evidence="3" id="KW-0808">Transferase</keyword>